<evidence type="ECO:0000313" key="2">
    <source>
        <dbReference type="Proteomes" id="UP000012065"/>
    </source>
</evidence>
<dbReference type="PANTHER" id="PTHR47839:SF1">
    <property type="entry name" value="DOMAIN PROTEIN, PUTATIVE (AFU_ORTHOLOGUE AFUA_6G04830)-RELATED"/>
    <property type="match status" value="1"/>
</dbReference>
<sequence>MKATVLRWVYNTGTDKKPIPSDKAAKPAPATSFFSSLFASFSAPSPAPAPAPPPEPEKDPLEALESTVQLSVFAAEIGVRLDNRMNTELERATKKKPPSTSTYQLIYTGKDEYDASKKEDEKEFKDTGSVFQGLRADLDGTGHAHVFIGHATAQTTGIGGHVAARFIPTVERESIDLV</sequence>
<organism evidence="1 2">
    <name type="scientific">Thanatephorus cucumeris (strain AG1-IB / isolate 7/3/14)</name>
    <name type="common">Lettuce bottom rot fungus</name>
    <name type="synonym">Rhizoctonia solani</name>
    <dbReference type="NCBI Taxonomy" id="1108050"/>
    <lineage>
        <taxon>Eukaryota</taxon>
        <taxon>Fungi</taxon>
        <taxon>Dikarya</taxon>
        <taxon>Basidiomycota</taxon>
        <taxon>Agaricomycotina</taxon>
        <taxon>Agaricomycetes</taxon>
        <taxon>Cantharellales</taxon>
        <taxon>Ceratobasidiaceae</taxon>
        <taxon>Rhizoctonia</taxon>
        <taxon>Rhizoctonia solani AG-1</taxon>
    </lineage>
</organism>
<proteinExistence type="predicted"/>
<name>M5C492_THACB</name>
<accession>M5C492</accession>
<evidence type="ECO:0000313" key="1">
    <source>
        <dbReference type="EMBL" id="CCO34129.1"/>
    </source>
</evidence>
<dbReference type="Pfam" id="PF12449">
    <property type="entry name" value="DUF3684"/>
    <property type="match status" value="1"/>
</dbReference>
<reference evidence="1 2" key="1">
    <citation type="journal article" date="2013" name="J. Biotechnol.">
        <title>Establishment and interpretation of the genome sequence of the phytopathogenic fungus Rhizoctonia solani AG1-IB isolate 7/3/14.</title>
        <authorList>
            <person name="Wibberg D.W."/>
            <person name="Jelonek L.J."/>
            <person name="Rupp O.R."/>
            <person name="Hennig M.H."/>
            <person name="Eikmeyer F.E."/>
            <person name="Goesmann A.G."/>
            <person name="Hartmann A.H."/>
            <person name="Borriss R.B."/>
            <person name="Grosch R.G."/>
            <person name="Puehler A.P."/>
            <person name="Schlueter A.S."/>
        </authorList>
    </citation>
    <scope>NUCLEOTIDE SEQUENCE [LARGE SCALE GENOMIC DNA]</scope>
    <source>
        <strain evidence="2">AG1-IB / isolate 7/3/14</strain>
    </source>
</reference>
<dbReference type="PANTHER" id="PTHR47839">
    <property type="entry name" value="DOMAIN PROTEIN, PUTATIVE (AFU_ORTHOLOGUE AFUA_6G04830)-RELATED"/>
    <property type="match status" value="1"/>
</dbReference>
<dbReference type="HOGENOM" id="CLU_1511616_0_0_1"/>
<dbReference type="AlphaFoldDB" id="M5C492"/>
<protein>
    <submittedName>
        <fullName evidence="1">Uncharacterized protein</fullName>
    </submittedName>
</protein>
<gene>
    <name evidence="1" type="ORF">BN14_08221</name>
</gene>
<dbReference type="Proteomes" id="UP000012065">
    <property type="component" value="Unassembled WGS sequence"/>
</dbReference>
<dbReference type="EMBL" id="CAOJ01012643">
    <property type="protein sequence ID" value="CCO34129.1"/>
    <property type="molecule type" value="Genomic_DNA"/>
</dbReference>
<dbReference type="InterPro" id="IPR022155">
    <property type="entry name" value="DUF3684"/>
</dbReference>
<comment type="caution">
    <text evidence="1">The sequence shown here is derived from an EMBL/GenBank/DDBJ whole genome shotgun (WGS) entry which is preliminary data.</text>
</comment>